<dbReference type="HOGENOM" id="CLU_130942_0_0_9"/>
<proteinExistence type="predicted"/>
<reference evidence="2 3" key="1">
    <citation type="submission" date="2013-06" db="EMBL/GenBank/DDBJ databases">
        <title>Complete genome sequence of Paenibacillus mucilaginosus K02.</title>
        <authorList>
            <person name="Xiao B."/>
            <person name="Sun L."/>
            <person name="Xiao L."/>
            <person name="Lian B."/>
        </authorList>
    </citation>
    <scope>NUCLEOTIDE SEQUENCE [LARGE SCALE GENOMIC DNA]</scope>
    <source>
        <strain evidence="2 3">K02</strain>
    </source>
</reference>
<evidence type="ECO:0000313" key="2">
    <source>
        <dbReference type="EMBL" id="AFH61853.1"/>
    </source>
</evidence>
<dbReference type="AlphaFoldDB" id="I0BHK6"/>
<keyword evidence="1" id="KW-0812">Transmembrane</keyword>
<protein>
    <submittedName>
        <fullName evidence="2">Uncharacterized protein</fullName>
    </submittedName>
</protein>
<sequence length="162" mass="19272">MLNQLILWSLLIIPWFSLLFMDTTKLRRFFPVALLVTVINTLFYQAAYHYRWWRESGLFGWDNVIPVPWIYGAYLVATIWIFRFTYGRFWLYLLVNVVLDAAYMFAWYPVQQRLGLAEQGNLPPWASYAMMLGIAVAIYLFQKWLEGDELEVQLGGRRKQAR</sequence>
<feature type="transmembrane region" description="Helical" evidence="1">
    <location>
        <begin position="64"/>
        <end position="82"/>
    </location>
</feature>
<evidence type="ECO:0000313" key="3">
    <source>
        <dbReference type="Proteomes" id="UP000007392"/>
    </source>
</evidence>
<feature type="transmembrane region" description="Helical" evidence="1">
    <location>
        <begin position="6"/>
        <end position="22"/>
    </location>
</feature>
<feature type="transmembrane region" description="Helical" evidence="1">
    <location>
        <begin position="29"/>
        <end position="52"/>
    </location>
</feature>
<dbReference type="Proteomes" id="UP000007392">
    <property type="component" value="Chromosome"/>
</dbReference>
<dbReference type="RefSeq" id="WP_014650686.1">
    <property type="nucleotide sequence ID" value="NC_017672.3"/>
</dbReference>
<dbReference type="EMBL" id="CP003422">
    <property type="protein sequence ID" value="AFH61853.1"/>
    <property type="molecule type" value="Genomic_DNA"/>
</dbReference>
<name>I0BHK6_9BACL</name>
<keyword evidence="1" id="KW-1133">Transmembrane helix</keyword>
<gene>
    <name evidence="2" type="ORF">B2K_14195</name>
</gene>
<keyword evidence="1" id="KW-0472">Membrane</keyword>
<dbReference type="PATRIC" id="fig|997761.3.peg.2789"/>
<organism evidence="2 3">
    <name type="scientific">Paenibacillus mucilaginosus K02</name>
    <dbReference type="NCBI Taxonomy" id="997761"/>
    <lineage>
        <taxon>Bacteria</taxon>
        <taxon>Bacillati</taxon>
        <taxon>Bacillota</taxon>
        <taxon>Bacilli</taxon>
        <taxon>Bacillales</taxon>
        <taxon>Paenibacillaceae</taxon>
        <taxon>Paenibacillus</taxon>
    </lineage>
</organism>
<feature type="transmembrane region" description="Helical" evidence="1">
    <location>
        <begin position="122"/>
        <end position="141"/>
    </location>
</feature>
<accession>I0BHK6</accession>
<evidence type="ECO:0000256" key="1">
    <source>
        <dbReference type="SAM" id="Phobius"/>
    </source>
</evidence>
<feature type="transmembrane region" description="Helical" evidence="1">
    <location>
        <begin position="89"/>
        <end position="110"/>
    </location>
</feature>
<dbReference type="KEGG" id="pmw:B2K_14195"/>